<accession>A0ABS4T3X8</accession>
<dbReference type="InterPro" id="IPR052912">
    <property type="entry name" value="UPF0111_domain"/>
</dbReference>
<protein>
    <submittedName>
        <fullName evidence="1">Uncharacterized protein Yka (UPF0111/DUF47 family)</fullName>
    </submittedName>
</protein>
<comment type="caution">
    <text evidence="1">The sequence shown here is derived from an EMBL/GenBank/DDBJ whole genome shotgun (WGS) entry which is preliminary data.</text>
</comment>
<evidence type="ECO:0000313" key="2">
    <source>
        <dbReference type="Proteomes" id="UP001519331"/>
    </source>
</evidence>
<dbReference type="Proteomes" id="UP001519331">
    <property type="component" value="Unassembled WGS sequence"/>
</dbReference>
<evidence type="ECO:0000313" key="1">
    <source>
        <dbReference type="EMBL" id="MBP2319171.1"/>
    </source>
</evidence>
<dbReference type="PANTHER" id="PTHR37298:SF1">
    <property type="entry name" value="UPF0111 PROTEIN YKAA"/>
    <property type="match status" value="1"/>
</dbReference>
<organism evidence="1 2">
    <name type="scientific">Nesterenkonia lacusekhoensis</name>
    <dbReference type="NCBI Taxonomy" id="150832"/>
    <lineage>
        <taxon>Bacteria</taxon>
        <taxon>Bacillati</taxon>
        <taxon>Actinomycetota</taxon>
        <taxon>Actinomycetes</taxon>
        <taxon>Micrococcales</taxon>
        <taxon>Micrococcaceae</taxon>
        <taxon>Nesterenkonia</taxon>
    </lineage>
</organism>
<proteinExistence type="predicted"/>
<dbReference type="EMBL" id="JAGINX010000001">
    <property type="protein sequence ID" value="MBP2319171.1"/>
    <property type="molecule type" value="Genomic_DNA"/>
</dbReference>
<gene>
    <name evidence="1" type="ORF">JOF45_002190</name>
</gene>
<dbReference type="Gene3D" id="1.20.58.220">
    <property type="entry name" value="Phosphate transport system protein phou homolog 2, domain 2"/>
    <property type="match status" value="1"/>
</dbReference>
<dbReference type="PANTHER" id="PTHR37298">
    <property type="entry name" value="UPF0111 PROTEIN YKAA"/>
    <property type="match status" value="1"/>
</dbReference>
<keyword evidence="2" id="KW-1185">Reference proteome</keyword>
<sequence>MIARRGRSQAAELLTKIAREVRSGVQLLGQLLGTPESERAALRDELLALEGNAMDLHFNLMTHMRSVFLTPLPRQDIYTLSQQLNRTMEHVVAAGDFLLAREHLKLAPQSSEQVETLTRQVDLTIGALSRLDDFDQLEDYWIQMQRLAKQGNRTHREWIISTDGAFQPNIALQQTQVAEALLSAVEAQRTVAITAGSIIVRES</sequence>
<dbReference type="InterPro" id="IPR038078">
    <property type="entry name" value="PhoU-like_sf"/>
</dbReference>
<dbReference type="RefSeq" id="WP_210049808.1">
    <property type="nucleotide sequence ID" value="NZ_JAGINX010000001.1"/>
</dbReference>
<reference evidence="1 2" key="1">
    <citation type="submission" date="2021-03" db="EMBL/GenBank/DDBJ databases">
        <title>Sequencing the genomes of 1000 actinobacteria strains.</title>
        <authorList>
            <person name="Klenk H.-P."/>
        </authorList>
    </citation>
    <scope>NUCLEOTIDE SEQUENCE [LARGE SCALE GENOMIC DNA]</scope>
    <source>
        <strain evidence="1 2">DSM 12544</strain>
    </source>
</reference>
<name>A0ABS4T3X8_9MICC</name>